<feature type="transmembrane region" description="Helical" evidence="2">
    <location>
        <begin position="151"/>
        <end position="171"/>
    </location>
</feature>
<dbReference type="Proteomes" id="UP000324091">
    <property type="component" value="Chromosome 21"/>
</dbReference>
<gene>
    <name evidence="4" type="ORF">D4764_21G0006090</name>
</gene>
<keyword evidence="2" id="KW-0472">Membrane</keyword>
<organism evidence="4 5">
    <name type="scientific">Takifugu flavidus</name>
    <name type="common">sansaifugu</name>
    <dbReference type="NCBI Taxonomy" id="433684"/>
    <lineage>
        <taxon>Eukaryota</taxon>
        <taxon>Metazoa</taxon>
        <taxon>Chordata</taxon>
        <taxon>Craniata</taxon>
        <taxon>Vertebrata</taxon>
        <taxon>Euteleostomi</taxon>
        <taxon>Actinopterygii</taxon>
        <taxon>Neopterygii</taxon>
        <taxon>Teleostei</taxon>
        <taxon>Neoteleostei</taxon>
        <taxon>Acanthomorphata</taxon>
        <taxon>Eupercaria</taxon>
        <taxon>Tetraodontiformes</taxon>
        <taxon>Tetradontoidea</taxon>
        <taxon>Tetraodontidae</taxon>
        <taxon>Takifugu</taxon>
    </lineage>
</organism>
<evidence type="ECO:0000259" key="3">
    <source>
        <dbReference type="Pfam" id="PF15997"/>
    </source>
</evidence>
<feature type="region of interest" description="Disordered" evidence="1">
    <location>
        <begin position="1"/>
        <end position="28"/>
    </location>
</feature>
<evidence type="ECO:0000256" key="1">
    <source>
        <dbReference type="SAM" id="MobiDB-lite"/>
    </source>
</evidence>
<keyword evidence="5" id="KW-1185">Reference proteome</keyword>
<name>A0A5C6NGH3_9TELE</name>
<evidence type="ECO:0000256" key="2">
    <source>
        <dbReference type="SAM" id="Phobius"/>
    </source>
</evidence>
<keyword evidence="2" id="KW-0812">Transmembrane</keyword>
<dbReference type="InterPro" id="IPR031940">
    <property type="entry name" value="DUF4772"/>
</dbReference>
<accession>A0A5C6NGH3</accession>
<dbReference type="AlphaFoldDB" id="A0A5C6NGH3"/>
<reference evidence="4 5" key="1">
    <citation type="submission" date="2019-04" db="EMBL/GenBank/DDBJ databases">
        <title>Chromosome genome assembly for Takifugu flavidus.</title>
        <authorList>
            <person name="Xiao S."/>
        </authorList>
    </citation>
    <scope>NUCLEOTIDE SEQUENCE [LARGE SCALE GENOMIC DNA]</scope>
    <source>
        <strain evidence="4">HTHZ2018</strain>
        <tissue evidence="4">Muscle</tissue>
    </source>
</reference>
<keyword evidence="2" id="KW-1133">Transmembrane helix</keyword>
<sequence length="252" mass="26895">MHTRRLVKRSVLGSRVHAPSPTEDGAPVTGVVQAVKQDNREAPAAAGGRRSVYAVLMQDGGLKEFAEEEIATGFSHPATKGPLKSSLKVSFNRFRRRGERNRVAAAAAAAGAFVQEKASRTTAAVRDLASNCGLSRRLATADMRDKGLDSACAMFMWAVFCLFPPVLAALLSPSSGGPPMKRAERSLIGRLGIAEGSRGHGVAGSRVQQPPLPLVTALLLSVRAREAQEPIKRPELVSEPDFFHPNPLISSR</sequence>
<evidence type="ECO:0000313" key="4">
    <source>
        <dbReference type="EMBL" id="TWW65709.1"/>
    </source>
</evidence>
<dbReference type="EMBL" id="RHFK02000014">
    <property type="protein sequence ID" value="TWW65709.1"/>
    <property type="molecule type" value="Genomic_DNA"/>
</dbReference>
<protein>
    <submittedName>
        <fullName evidence="4">Zinc finger protein 704</fullName>
    </submittedName>
</protein>
<comment type="caution">
    <text evidence="4">The sequence shown here is derived from an EMBL/GenBank/DDBJ whole genome shotgun (WGS) entry which is preliminary data.</text>
</comment>
<proteinExistence type="predicted"/>
<evidence type="ECO:0000313" key="5">
    <source>
        <dbReference type="Proteomes" id="UP000324091"/>
    </source>
</evidence>
<dbReference type="Pfam" id="PF15997">
    <property type="entry name" value="DUF4772"/>
    <property type="match status" value="1"/>
</dbReference>
<feature type="domain" description="DUF4772" evidence="3">
    <location>
        <begin position="4"/>
        <end position="90"/>
    </location>
</feature>